<evidence type="ECO:0000313" key="4">
    <source>
        <dbReference type="Proteomes" id="UP000198968"/>
    </source>
</evidence>
<dbReference type="OrthoDB" id="8875995at2"/>
<dbReference type="Proteomes" id="UP000198968">
    <property type="component" value="Unassembled WGS sequence"/>
</dbReference>
<keyword evidence="1" id="KW-0732">Signal</keyword>
<feature type="domain" description="Fimbrial-type adhesion" evidence="2">
    <location>
        <begin position="263"/>
        <end position="447"/>
    </location>
</feature>
<dbReference type="InterPro" id="IPR036937">
    <property type="entry name" value="Adhesion_dom_fimbrial_sf"/>
</dbReference>
<evidence type="ECO:0000313" key="3">
    <source>
        <dbReference type="EMBL" id="SFO52030.1"/>
    </source>
</evidence>
<dbReference type="InterPro" id="IPR008966">
    <property type="entry name" value="Adhesion_dom_sf"/>
</dbReference>
<protein>
    <submittedName>
        <fullName evidence="3">Fimbrial protein</fullName>
    </submittedName>
</protein>
<dbReference type="Gene3D" id="2.60.40.1090">
    <property type="entry name" value="Fimbrial-type adhesion domain"/>
    <property type="match status" value="1"/>
</dbReference>
<dbReference type="NCBIfam" id="NF011783">
    <property type="entry name" value="PRK15247.1"/>
    <property type="match status" value="1"/>
</dbReference>
<accession>A0A1I5HVM2</accession>
<dbReference type="InterPro" id="IPR000259">
    <property type="entry name" value="Adhesion_dom_fimbrial"/>
</dbReference>
<dbReference type="RefSeq" id="WP_090967150.1">
    <property type="nucleotide sequence ID" value="NZ_FOVG01000007.1"/>
</dbReference>
<organism evidence="3 4">
    <name type="scientific">Candidatus Pantoea varia</name>
    <dbReference type="NCBI Taxonomy" id="1881036"/>
    <lineage>
        <taxon>Bacteria</taxon>
        <taxon>Pseudomonadati</taxon>
        <taxon>Pseudomonadota</taxon>
        <taxon>Gammaproteobacteria</taxon>
        <taxon>Enterobacterales</taxon>
        <taxon>Erwiniaceae</taxon>
        <taxon>Pantoea</taxon>
    </lineage>
</organism>
<name>A0A1I5HVM2_9GAMM</name>
<dbReference type="GO" id="GO:0007155">
    <property type="term" value="P:cell adhesion"/>
    <property type="evidence" value="ECO:0007669"/>
    <property type="project" value="InterPro"/>
</dbReference>
<proteinExistence type="predicted"/>
<dbReference type="PROSITE" id="PS51257">
    <property type="entry name" value="PROKAR_LIPOPROTEIN"/>
    <property type="match status" value="1"/>
</dbReference>
<dbReference type="PIRSF" id="PIRSF029766">
    <property type="entry name" value="UCP029766"/>
    <property type="match status" value="1"/>
</dbReference>
<feature type="signal peptide" evidence="1">
    <location>
        <begin position="1"/>
        <end position="26"/>
    </location>
</feature>
<evidence type="ECO:0000259" key="2">
    <source>
        <dbReference type="Pfam" id="PF00419"/>
    </source>
</evidence>
<feature type="chain" id="PRO_5011739650" evidence="1">
    <location>
        <begin position="27"/>
        <end position="447"/>
    </location>
</feature>
<dbReference type="AlphaFoldDB" id="A0A1I5HVM2"/>
<dbReference type="Pfam" id="PF00419">
    <property type="entry name" value="Fimbrial"/>
    <property type="match status" value="1"/>
</dbReference>
<sequence length="447" mass="45869">MKLNITKLKPWLFASVFMACTPGVQAVCYKVTGIGTTTSTIPQAVADLGYTATNWGGVLNAAAGAISFGTIIMGTGAEALAPAGTVIASADLPFLDKALKVPYAANQIVFKCALTDADTLYEMYALFGSAGTFYGGTATTDVPGAYQTPAQGIAYRITNVKTGLYYTSNWQERKLTSEDYITVDSTIYIPASSFDSAFFELIKTDDIYGVPSRNAFTQIISPQGFVALKGNGINTNLTTNALAQSPSPQNTSAVWSMRGGSTTIIRGNTCTLGEFDQVVNLPSISANDLRNGASSSNTFNVAIDCEIGAVSGTTSSNTNAPVAVGFLVTQATALSQASTLGLQSSSGGISYLLDDNYGATGVASGVGIRLYSSSGTALNLLSSSGTTGNGSAAGWYGFADIMSESGTTASGGTAYAGNFTASLEQLPGLTAQAGSVNAQAQIIVSLQ</sequence>
<dbReference type="InterPro" id="IPR011228">
    <property type="entry name" value="UCP029766"/>
</dbReference>
<evidence type="ECO:0000256" key="1">
    <source>
        <dbReference type="SAM" id="SignalP"/>
    </source>
</evidence>
<keyword evidence="4" id="KW-1185">Reference proteome</keyword>
<dbReference type="GO" id="GO:0009289">
    <property type="term" value="C:pilus"/>
    <property type="evidence" value="ECO:0007669"/>
    <property type="project" value="InterPro"/>
</dbReference>
<dbReference type="EMBL" id="FOVG01000007">
    <property type="protein sequence ID" value="SFO52030.1"/>
    <property type="molecule type" value="Genomic_DNA"/>
</dbReference>
<gene>
    <name evidence="3" type="ORF">SAMN05428971_4331</name>
</gene>
<dbReference type="SUPFAM" id="SSF49401">
    <property type="entry name" value="Bacterial adhesins"/>
    <property type="match status" value="1"/>
</dbReference>
<reference evidence="4" key="1">
    <citation type="submission" date="2016-10" db="EMBL/GenBank/DDBJ databases">
        <authorList>
            <person name="Varghese N."/>
            <person name="Submissions S."/>
        </authorList>
    </citation>
    <scope>NUCLEOTIDE SEQUENCE [LARGE SCALE GENOMIC DNA]</scope>
    <source>
        <strain evidence="4">OV426</strain>
    </source>
</reference>